<dbReference type="InterPro" id="IPR017946">
    <property type="entry name" value="PLC-like_Pdiesterase_TIM-brl"/>
</dbReference>
<reference evidence="2 3" key="1">
    <citation type="journal article" date="2017" name="Int. J. Syst. Evol. Microbiol.">
        <title>Mucilaginibacterpsychrotolerans sp. nov., isolated from peatlands.</title>
        <authorList>
            <person name="Deng Y."/>
            <person name="Shen L."/>
            <person name="Xu B."/>
            <person name="Liu Y."/>
            <person name="Gu Z."/>
            <person name="Liu H."/>
            <person name="Zhou Y."/>
        </authorList>
    </citation>
    <scope>NUCLEOTIDE SEQUENCE [LARGE SCALE GENOMIC DNA]</scope>
    <source>
        <strain evidence="2 3">NH7-4</strain>
    </source>
</reference>
<dbReference type="InterPro" id="IPR032075">
    <property type="entry name" value="PI-PLC-C1"/>
</dbReference>
<evidence type="ECO:0000313" key="3">
    <source>
        <dbReference type="Proteomes" id="UP000297540"/>
    </source>
</evidence>
<feature type="signal peptide" evidence="1">
    <location>
        <begin position="1"/>
        <end position="16"/>
    </location>
</feature>
<dbReference type="CDD" id="cd08589">
    <property type="entry name" value="PI-PLCc_SaPLC1_like"/>
    <property type="match status" value="1"/>
</dbReference>
<accession>A0A4Y8SNT1</accession>
<dbReference type="GO" id="GO:0008081">
    <property type="term" value="F:phosphoric diester hydrolase activity"/>
    <property type="evidence" value="ECO:0007669"/>
    <property type="project" value="InterPro"/>
</dbReference>
<dbReference type="Proteomes" id="UP000297540">
    <property type="component" value="Unassembled WGS sequence"/>
</dbReference>
<dbReference type="RefSeq" id="WP_133226413.1">
    <property type="nucleotide sequence ID" value="NZ_SOZE01000002.1"/>
</dbReference>
<proteinExistence type="predicted"/>
<dbReference type="SUPFAM" id="SSF51695">
    <property type="entry name" value="PLC-like phosphodiesterases"/>
    <property type="match status" value="1"/>
</dbReference>
<sequence>MKLTFALLLISLLALPGVTTDPGDNVPINHIQVIGSHNSYKRAIDPKLFKLLQRNDSVSMSKIDYSHISLTEQLNLGLLDLEIDVYADTLGGKYAHPKGLDWAPGQPDYDTEGLMKQPGFKVFHIQDIDYRSNCPTFKGCLQELKKWSDAHPNHHPIFITMNAKDEVMKRPGFTVPDKFTSAIYDKLDKEIADNLGLSNVLIPDNVRGKYKTLEEAILHQNWPTLKQAKGKFIFLLDETEPKLSAYISGHPALKGRVLFTNSEPGTPEAAIHVMNDSKKQLQQITALVKKGYIIRTRADSDTQEARANDKSSFNAAMESGAQIISTDYYKKSEHFKSDYTVAFADGGYFRLNPLFKLAK</sequence>
<dbReference type="EMBL" id="SOZE01000002">
    <property type="protein sequence ID" value="TFF40281.1"/>
    <property type="molecule type" value="Genomic_DNA"/>
</dbReference>
<organism evidence="2 3">
    <name type="scientific">Mucilaginibacter psychrotolerans</name>
    <dbReference type="NCBI Taxonomy" id="1524096"/>
    <lineage>
        <taxon>Bacteria</taxon>
        <taxon>Pseudomonadati</taxon>
        <taxon>Bacteroidota</taxon>
        <taxon>Sphingobacteriia</taxon>
        <taxon>Sphingobacteriales</taxon>
        <taxon>Sphingobacteriaceae</taxon>
        <taxon>Mucilaginibacter</taxon>
    </lineage>
</organism>
<evidence type="ECO:0000256" key="1">
    <source>
        <dbReference type="SAM" id="SignalP"/>
    </source>
</evidence>
<feature type="chain" id="PRO_5021391798" description="Calcium-dependent phosphoinositide phospholipase C" evidence="1">
    <location>
        <begin position="17"/>
        <end position="359"/>
    </location>
</feature>
<protein>
    <recommendedName>
        <fullName evidence="4">Calcium-dependent phosphoinositide phospholipase C</fullName>
    </recommendedName>
</protein>
<gene>
    <name evidence="2" type="ORF">E2R66_03255</name>
</gene>
<dbReference type="GO" id="GO:0006629">
    <property type="term" value="P:lipid metabolic process"/>
    <property type="evidence" value="ECO:0007669"/>
    <property type="project" value="InterPro"/>
</dbReference>
<dbReference type="OrthoDB" id="195526at2"/>
<keyword evidence="3" id="KW-1185">Reference proteome</keyword>
<comment type="caution">
    <text evidence="2">The sequence shown here is derived from an EMBL/GenBank/DDBJ whole genome shotgun (WGS) entry which is preliminary data.</text>
</comment>
<dbReference type="AlphaFoldDB" id="A0A4Y8SNT1"/>
<evidence type="ECO:0000313" key="2">
    <source>
        <dbReference type="EMBL" id="TFF40281.1"/>
    </source>
</evidence>
<dbReference type="Pfam" id="PF16670">
    <property type="entry name" value="PI-PLC-C1"/>
    <property type="match status" value="1"/>
</dbReference>
<name>A0A4Y8SNT1_9SPHI</name>
<evidence type="ECO:0008006" key="4">
    <source>
        <dbReference type="Google" id="ProtNLM"/>
    </source>
</evidence>
<keyword evidence="1" id="KW-0732">Signal</keyword>
<dbReference type="Gene3D" id="3.20.20.190">
    <property type="entry name" value="Phosphatidylinositol (PI) phosphodiesterase"/>
    <property type="match status" value="1"/>
</dbReference>